<feature type="binding site" description="axial binding residue" evidence="7">
    <location>
        <position position="434"/>
    </location>
    <ligand>
        <name>heme</name>
        <dbReference type="ChEBI" id="CHEBI:30413"/>
    </ligand>
    <ligandPart>
        <name>Fe</name>
        <dbReference type="ChEBI" id="CHEBI:18248"/>
    </ligandPart>
</feature>
<keyword evidence="5 8" id="KW-0560">Oxidoreductase</keyword>
<protein>
    <submittedName>
        <fullName evidence="9">Cytochrome P450</fullName>
    </submittedName>
</protein>
<comment type="cofactor">
    <cofactor evidence="1 7">
        <name>heme</name>
        <dbReference type="ChEBI" id="CHEBI:30413"/>
    </cofactor>
</comment>
<dbReference type="AlphaFoldDB" id="A0AAN6PQ32"/>
<evidence type="ECO:0000256" key="2">
    <source>
        <dbReference type="ARBA" id="ARBA00010617"/>
    </source>
</evidence>
<keyword evidence="10" id="KW-1185">Reference proteome</keyword>
<keyword evidence="3 7" id="KW-0349">Heme</keyword>
<name>A0AAN6PQ32_9PEZI</name>
<dbReference type="InterPro" id="IPR017972">
    <property type="entry name" value="Cyt_P450_CS"/>
</dbReference>
<keyword evidence="4 7" id="KW-0479">Metal-binding</keyword>
<dbReference type="CDD" id="cd11059">
    <property type="entry name" value="CYP_fungal"/>
    <property type="match status" value="1"/>
</dbReference>
<keyword evidence="8" id="KW-0503">Monooxygenase</keyword>
<dbReference type="PRINTS" id="PR00463">
    <property type="entry name" value="EP450I"/>
</dbReference>
<evidence type="ECO:0000256" key="4">
    <source>
        <dbReference type="ARBA" id="ARBA00022723"/>
    </source>
</evidence>
<organism evidence="9 10">
    <name type="scientific">Parathielavia hyrcaniae</name>
    <dbReference type="NCBI Taxonomy" id="113614"/>
    <lineage>
        <taxon>Eukaryota</taxon>
        <taxon>Fungi</taxon>
        <taxon>Dikarya</taxon>
        <taxon>Ascomycota</taxon>
        <taxon>Pezizomycotina</taxon>
        <taxon>Sordariomycetes</taxon>
        <taxon>Sordariomycetidae</taxon>
        <taxon>Sordariales</taxon>
        <taxon>Chaetomiaceae</taxon>
        <taxon>Parathielavia</taxon>
    </lineage>
</organism>
<evidence type="ECO:0000256" key="6">
    <source>
        <dbReference type="ARBA" id="ARBA00023004"/>
    </source>
</evidence>
<evidence type="ECO:0000313" key="9">
    <source>
        <dbReference type="EMBL" id="KAK4095852.1"/>
    </source>
</evidence>
<dbReference type="Pfam" id="PF00067">
    <property type="entry name" value="p450"/>
    <property type="match status" value="1"/>
</dbReference>
<gene>
    <name evidence="9" type="ORF">N658DRAFT_459701</name>
</gene>
<dbReference type="PRINTS" id="PR00385">
    <property type="entry name" value="P450"/>
</dbReference>
<proteinExistence type="inferred from homology"/>
<evidence type="ECO:0000313" key="10">
    <source>
        <dbReference type="Proteomes" id="UP001305647"/>
    </source>
</evidence>
<comment type="similarity">
    <text evidence="2 8">Belongs to the cytochrome P450 family.</text>
</comment>
<reference evidence="9" key="2">
    <citation type="submission" date="2023-05" db="EMBL/GenBank/DDBJ databases">
        <authorList>
            <consortium name="Lawrence Berkeley National Laboratory"/>
            <person name="Steindorff A."/>
            <person name="Hensen N."/>
            <person name="Bonometti L."/>
            <person name="Westerberg I."/>
            <person name="Brannstrom I.O."/>
            <person name="Guillou S."/>
            <person name="Cros-Aarteil S."/>
            <person name="Calhoun S."/>
            <person name="Haridas S."/>
            <person name="Kuo A."/>
            <person name="Mondo S."/>
            <person name="Pangilinan J."/>
            <person name="Riley R."/>
            <person name="Labutti K."/>
            <person name="Andreopoulos B."/>
            <person name="Lipzen A."/>
            <person name="Chen C."/>
            <person name="Yanf M."/>
            <person name="Daum C."/>
            <person name="Ng V."/>
            <person name="Clum A."/>
            <person name="Ohm R."/>
            <person name="Martin F."/>
            <person name="Silar P."/>
            <person name="Natvig D."/>
            <person name="Lalanne C."/>
            <person name="Gautier V."/>
            <person name="Ament-Velasquez S.L."/>
            <person name="Kruys A."/>
            <person name="Hutchinson M.I."/>
            <person name="Powell A.J."/>
            <person name="Barry K."/>
            <person name="Miller A.N."/>
            <person name="Grigoriev I.V."/>
            <person name="Debuchy R."/>
            <person name="Gladieux P."/>
            <person name="Thoren M.H."/>
            <person name="Johannesson H."/>
        </authorList>
    </citation>
    <scope>NUCLEOTIDE SEQUENCE</scope>
    <source>
        <strain evidence="9">CBS 757.83</strain>
    </source>
</reference>
<dbReference type="Proteomes" id="UP001305647">
    <property type="component" value="Unassembled WGS sequence"/>
</dbReference>
<keyword evidence="6 7" id="KW-0408">Iron</keyword>
<dbReference type="GO" id="GO:0020037">
    <property type="term" value="F:heme binding"/>
    <property type="evidence" value="ECO:0007669"/>
    <property type="project" value="InterPro"/>
</dbReference>
<dbReference type="InterPro" id="IPR001128">
    <property type="entry name" value="Cyt_P450"/>
</dbReference>
<sequence length="489" mass="54493">MTDATMLAFIAFTCGLFITISLLNTLVSGLRSPLANVPGPRYSRFTHLVLKYETIRGNKVIYVHDLHLKYGPIVRITPTEVAIAEVASFAQIHKVGSGFHKAPWYDTVTPNRRPGIFAMRDPHHHSTRRRLFAQPFSNSALQKNWAVEIRSRVETAISKIKQEASVGDADVLRWWTLMATDVVTHLCFGESFRMLELGKQTPYIDSVQSWVLMMVLRAELYPLYVLLRLIPIKKLQSVVRADEVVAEHGNRAVDNMRNASGNSGNLFSQALANADNQDKATVTDSDVRDEATNLIVAGSDTTAATMTFLVWAVLKQPELQRELEEEVAGLSADLTFDEVSRAPLLNSVLEETLRLYCAAPGGLPRSVPPGGVDMLGHFLPGGIVVSTQAYTIHRDPKIFPKPLEFDGHRFIKPELISRVQKAALHPFGAGSRICLGMHLAYLEMRLAVALFFRECRGITLSDAMTDEMMELEDRFIIGPKGHCMKVTLR</sequence>
<evidence type="ECO:0000256" key="1">
    <source>
        <dbReference type="ARBA" id="ARBA00001971"/>
    </source>
</evidence>
<reference evidence="9" key="1">
    <citation type="journal article" date="2023" name="Mol. Phylogenet. Evol.">
        <title>Genome-scale phylogeny and comparative genomics of the fungal order Sordariales.</title>
        <authorList>
            <person name="Hensen N."/>
            <person name="Bonometti L."/>
            <person name="Westerberg I."/>
            <person name="Brannstrom I.O."/>
            <person name="Guillou S."/>
            <person name="Cros-Aarteil S."/>
            <person name="Calhoun S."/>
            <person name="Haridas S."/>
            <person name="Kuo A."/>
            <person name="Mondo S."/>
            <person name="Pangilinan J."/>
            <person name="Riley R."/>
            <person name="LaButti K."/>
            <person name="Andreopoulos B."/>
            <person name="Lipzen A."/>
            <person name="Chen C."/>
            <person name="Yan M."/>
            <person name="Daum C."/>
            <person name="Ng V."/>
            <person name="Clum A."/>
            <person name="Steindorff A."/>
            <person name="Ohm R.A."/>
            <person name="Martin F."/>
            <person name="Silar P."/>
            <person name="Natvig D.O."/>
            <person name="Lalanne C."/>
            <person name="Gautier V."/>
            <person name="Ament-Velasquez S.L."/>
            <person name="Kruys A."/>
            <person name="Hutchinson M.I."/>
            <person name="Powell A.J."/>
            <person name="Barry K."/>
            <person name="Miller A.N."/>
            <person name="Grigoriev I.V."/>
            <person name="Debuchy R."/>
            <person name="Gladieux P."/>
            <person name="Hiltunen Thoren M."/>
            <person name="Johannesson H."/>
        </authorList>
    </citation>
    <scope>NUCLEOTIDE SEQUENCE</scope>
    <source>
        <strain evidence="9">CBS 757.83</strain>
    </source>
</reference>
<evidence type="ECO:0000256" key="7">
    <source>
        <dbReference type="PIRSR" id="PIRSR602401-1"/>
    </source>
</evidence>
<dbReference type="Gene3D" id="1.10.630.10">
    <property type="entry name" value="Cytochrome P450"/>
    <property type="match status" value="1"/>
</dbReference>
<dbReference type="InterPro" id="IPR050121">
    <property type="entry name" value="Cytochrome_P450_monoxygenase"/>
</dbReference>
<dbReference type="InterPro" id="IPR002401">
    <property type="entry name" value="Cyt_P450_E_grp-I"/>
</dbReference>
<dbReference type="EMBL" id="MU863771">
    <property type="protein sequence ID" value="KAK4095852.1"/>
    <property type="molecule type" value="Genomic_DNA"/>
</dbReference>
<dbReference type="SUPFAM" id="SSF48264">
    <property type="entry name" value="Cytochrome P450"/>
    <property type="match status" value="1"/>
</dbReference>
<evidence type="ECO:0000256" key="3">
    <source>
        <dbReference type="ARBA" id="ARBA00022617"/>
    </source>
</evidence>
<accession>A0AAN6PQ32</accession>
<dbReference type="InterPro" id="IPR036396">
    <property type="entry name" value="Cyt_P450_sf"/>
</dbReference>
<evidence type="ECO:0000256" key="5">
    <source>
        <dbReference type="ARBA" id="ARBA00023002"/>
    </source>
</evidence>
<dbReference type="GO" id="GO:0016705">
    <property type="term" value="F:oxidoreductase activity, acting on paired donors, with incorporation or reduction of molecular oxygen"/>
    <property type="evidence" value="ECO:0007669"/>
    <property type="project" value="InterPro"/>
</dbReference>
<dbReference type="PANTHER" id="PTHR24305:SF96">
    <property type="entry name" value="CYTOCHROME P450 MONOOXYGENASE STCB-RELATED"/>
    <property type="match status" value="1"/>
</dbReference>
<dbReference type="PANTHER" id="PTHR24305">
    <property type="entry name" value="CYTOCHROME P450"/>
    <property type="match status" value="1"/>
</dbReference>
<evidence type="ECO:0000256" key="8">
    <source>
        <dbReference type="RuleBase" id="RU000461"/>
    </source>
</evidence>
<dbReference type="PROSITE" id="PS00086">
    <property type="entry name" value="CYTOCHROME_P450"/>
    <property type="match status" value="1"/>
</dbReference>
<dbReference type="GO" id="GO:0004497">
    <property type="term" value="F:monooxygenase activity"/>
    <property type="evidence" value="ECO:0007669"/>
    <property type="project" value="UniProtKB-KW"/>
</dbReference>
<comment type="caution">
    <text evidence="9">The sequence shown here is derived from an EMBL/GenBank/DDBJ whole genome shotgun (WGS) entry which is preliminary data.</text>
</comment>
<dbReference type="GO" id="GO:0005506">
    <property type="term" value="F:iron ion binding"/>
    <property type="evidence" value="ECO:0007669"/>
    <property type="project" value="InterPro"/>
</dbReference>